<name>A0ABN3VFB6_9PSEU</name>
<keyword evidence="2" id="KW-1185">Reference proteome</keyword>
<reference evidence="1 2" key="1">
    <citation type="journal article" date="2019" name="Int. J. Syst. Evol. Microbiol.">
        <title>The Global Catalogue of Microorganisms (GCM) 10K type strain sequencing project: providing services to taxonomists for standard genome sequencing and annotation.</title>
        <authorList>
            <consortium name="The Broad Institute Genomics Platform"/>
            <consortium name="The Broad Institute Genome Sequencing Center for Infectious Disease"/>
            <person name="Wu L."/>
            <person name="Ma J."/>
        </authorList>
    </citation>
    <scope>NUCLEOTIDE SEQUENCE [LARGE SCALE GENOMIC DNA]</scope>
    <source>
        <strain evidence="1 2">JCM 9383</strain>
    </source>
</reference>
<dbReference type="EMBL" id="BAAAUX010000015">
    <property type="protein sequence ID" value="GAA2798952.1"/>
    <property type="molecule type" value="Genomic_DNA"/>
</dbReference>
<organism evidence="1 2">
    <name type="scientific">Saccharopolyspora taberi</name>
    <dbReference type="NCBI Taxonomy" id="60895"/>
    <lineage>
        <taxon>Bacteria</taxon>
        <taxon>Bacillati</taxon>
        <taxon>Actinomycetota</taxon>
        <taxon>Actinomycetes</taxon>
        <taxon>Pseudonocardiales</taxon>
        <taxon>Pseudonocardiaceae</taxon>
        <taxon>Saccharopolyspora</taxon>
    </lineage>
</organism>
<dbReference type="Proteomes" id="UP001500979">
    <property type="component" value="Unassembled WGS sequence"/>
</dbReference>
<evidence type="ECO:0000313" key="2">
    <source>
        <dbReference type="Proteomes" id="UP001500979"/>
    </source>
</evidence>
<dbReference type="RefSeq" id="WP_344681480.1">
    <property type="nucleotide sequence ID" value="NZ_BAAAUX010000015.1"/>
</dbReference>
<protein>
    <submittedName>
        <fullName evidence="1">Uncharacterized protein</fullName>
    </submittedName>
</protein>
<proteinExistence type="predicted"/>
<gene>
    <name evidence="1" type="ORF">GCM10010470_37660</name>
</gene>
<comment type="caution">
    <text evidence="1">The sequence shown here is derived from an EMBL/GenBank/DDBJ whole genome shotgun (WGS) entry which is preliminary data.</text>
</comment>
<evidence type="ECO:0000313" key="1">
    <source>
        <dbReference type="EMBL" id="GAA2798952.1"/>
    </source>
</evidence>
<sequence length="102" mass="11441">MTSTTFYSAGYPVDPNQLVPGTRIRRYTDPAPRSQLDAEMPCCDRTARLPGDAVQDQHLVMCTPCGQLYEVEVIDELDGGYGAVFTVRPEHPVLARRRSTRR</sequence>
<accession>A0ABN3VFB6</accession>